<evidence type="ECO:0000313" key="4">
    <source>
        <dbReference type="EMBL" id="PZQ73923.1"/>
    </source>
</evidence>
<sequence length="225" mass="24633">MRSTGTIRQWDAARGFGFIRTADSQDVFFHVRDWRAGFEPQVGTAVQFERIEVGGKGPRAMAVQPVGAAAGGAVRPAAGPTRDARRGVDGRPEVARRRAGSRAPSSRGAAWWVALLMWAALLAFGLVSRRLPAWLVAALAVLNLATLIAYWIDKRAAEAGRQRTPENTLHLFALLGGWPAARIAQQRLRHKSSKAEFLRVYAATVVAHLALLAAWMAGWMDRFVR</sequence>
<dbReference type="InterPro" id="IPR012340">
    <property type="entry name" value="NA-bd_OB-fold"/>
</dbReference>
<feature type="domain" description="CSD" evidence="3">
    <location>
        <begin position="2"/>
        <end position="65"/>
    </location>
</feature>
<dbReference type="InterPro" id="IPR010718">
    <property type="entry name" value="DUF1294"/>
</dbReference>
<dbReference type="GO" id="GO:0005829">
    <property type="term" value="C:cytosol"/>
    <property type="evidence" value="ECO:0007669"/>
    <property type="project" value="UniProtKB-ARBA"/>
</dbReference>
<dbReference type="AlphaFoldDB" id="A0A2W5S2N8"/>
<feature type="transmembrane region" description="Helical" evidence="2">
    <location>
        <begin position="133"/>
        <end position="152"/>
    </location>
</feature>
<dbReference type="PROSITE" id="PS51857">
    <property type="entry name" value="CSD_2"/>
    <property type="match status" value="1"/>
</dbReference>
<dbReference type="SMART" id="SM00357">
    <property type="entry name" value="CSP"/>
    <property type="match status" value="1"/>
</dbReference>
<dbReference type="Gene3D" id="2.40.50.140">
    <property type="entry name" value="Nucleic acid-binding proteins"/>
    <property type="match status" value="1"/>
</dbReference>
<keyword evidence="2" id="KW-0812">Transmembrane</keyword>
<gene>
    <name evidence="4" type="ORF">DI563_13570</name>
</gene>
<dbReference type="Proteomes" id="UP000249135">
    <property type="component" value="Unassembled WGS sequence"/>
</dbReference>
<dbReference type="SUPFAM" id="SSF50249">
    <property type="entry name" value="Nucleic acid-binding proteins"/>
    <property type="match status" value="1"/>
</dbReference>
<comment type="caution">
    <text evidence="4">The sequence shown here is derived from an EMBL/GenBank/DDBJ whole genome shotgun (WGS) entry which is preliminary data.</text>
</comment>
<dbReference type="GO" id="GO:0003676">
    <property type="term" value="F:nucleic acid binding"/>
    <property type="evidence" value="ECO:0007669"/>
    <property type="project" value="InterPro"/>
</dbReference>
<dbReference type="InterPro" id="IPR011129">
    <property type="entry name" value="CSD"/>
</dbReference>
<dbReference type="EMBL" id="QFPP01000158">
    <property type="protein sequence ID" value="PZQ73923.1"/>
    <property type="molecule type" value="Genomic_DNA"/>
</dbReference>
<evidence type="ECO:0000256" key="2">
    <source>
        <dbReference type="SAM" id="Phobius"/>
    </source>
</evidence>
<evidence type="ECO:0000259" key="3">
    <source>
        <dbReference type="PROSITE" id="PS51857"/>
    </source>
</evidence>
<accession>A0A2W5S2N8</accession>
<reference evidence="4 5" key="1">
    <citation type="submission" date="2017-08" db="EMBL/GenBank/DDBJ databases">
        <title>Infants hospitalized years apart are colonized by the same room-sourced microbial strains.</title>
        <authorList>
            <person name="Brooks B."/>
            <person name="Olm M.R."/>
            <person name="Firek B.A."/>
            <person name="Baker R."/>
            <person name="Thomas B.C."/>
            <person name="Morowitz M.J."/>
            <person name="Banfield J.F."/>
        </authorList>
    </citation>
    <scope>NUCLEOTIDE SEQUENCE [LARGE SCALE GENOMIC DNA]</scope>
    <source>
        <strain evidence="4">S2_005_003_R2_41</strain>
    </source>
</reference>
<keyword evidence="2" id="KW-1133">Transmembrane helix</keyword>
<feature type="region of interest" description="Disordered" evidence="1">
    <location>
        <begin position="72"/>
        <end position="101"/>
    </location>
</feature>
<feature type="transmembrane region" description="Helical" evidence="2">
    <location>
        <begin position="108"/>
        <end position="127"/>
    </location>
</feature>
<dbReference type="InterPro" id="IPR002059">
    <property type="entry name" value="CSP_DNA-bd"/>
</dbReference>
<evidence type="ECO:0000313" key="5">
    <source>
        <dbReference type="Proteomes" id="UP000249135"/>
    </source>
</evidence>
<feature type="transmembrane region" description="Helical" evidence="2">
    <location>
        <begin position="197"/>
        <end position="217"/>
    </location>
</feature>
<evidence type="ECO:0000256" key="1">
    <source>
        <dbReference type="SAM" id="MobiDB-lite"/>
    </source>
</evidence>
<name>A0A2W5S2N8_VARPD</name>
<proteinExistence type="predicted"/>
<dbReference type="Pfam" id="PF06961">
    <property type="entry name" value="DUF1294"/>
    <property type="match status" value="1"/>
</dbReference>
<organism evidence="4 5">
    <name type="scientific">Variovorax paradoxus</name>
    <dbReference type="NCBI Taxonomy" id="34073"/>
    <lineage>
        <taxon>Bacteria</taxon>
        <taxon>Pseudomonadati</taxon>
        <taxon>Pseudomonadota</taxon>
        <taxon>Betaproteobacteria</taxon>
        <taxon>Burkholderiales</taxon>
        <taxon>Comamonadaceae</taxon>
        <taxon>Variovorax</taxon>
    </lineage>
</organism>
<dbReference type="Pfam" id="PF00313">
    <property type="entry name" value="CSD"/>
    <property type="match status" value="1"/>
</dbReference>
<keyword evidence="2" id="KW-0472">Membrane</keyword>
<protein>
    <submittedName>
        <fullName evidence="4">DUF1294 domain-containing protein</fullName>
    </submittedName>
</protein>
<feature type="compositionally biased region" description="Basic and acidic residues" evidence="1">
    <location>
        <begin position="82"/>
        <end position="96"/>
    </location>
</feature>